<keyword evidence="8 9" id="KW-0472">Membrane</keyword>
<dbReference type="InterPro" id="IPR020846">
    <property type="entry name" value="MFS_dom"/>
</dbReference>
<dbReference type="PANTHER" id="PTHR43528:SF1">
    <property type="entry name" value="ALPHA-KETOGLUTARATE PERMEASE"/>
    <property type="match status" value="1"/>
</dbReference>
<dbReference type="Proteomes" id="UP000033358">
    <property type="component" value="Unassembled WGS sequence"/>
</dbReference>
<dbReference type="InterPro" id="IPR011701">
    <property type="entry name" value="MFS"/>
</dbReference>
<dbReference type="PATRIC" id="fig|1607817.3.peg.262"/>
<keyword evidence="12" id="KW-1185">Reference proteome</keyword>
<keyword evidence="5 9" id="KW-0812">Transmembrane</keyword>
<dbReference type="GO" id="GO:0015293">
    <property type="term" value="F:symporter activity"/>
    <property type="evidence" value="ECO:0007669"/>
    <property type="project" value="UniProtKB-KW"/>
</dbReference>
<proteinExistence type="inferred from homology"/>
<evidence type="ECO:0000256" key="9">
    <source>
        <dbReference type="SAM" id="Phobius"/>
    </source>
</evidence>
<feature type="transmembrane region" description="Helical" evidence="9">
    <location>
        <begin position="321"/>
        <end position="340"/>
    </location>
</feature>
<evidence type="ECO:0000256" key="2">
    <source>
        <dbReference type="ARBA" id="ARBA00008240"/>
    </source>
</evidence>
<gene>
    <name evidence="11" type="primary">proP_2</name>
    <name evidence="11" type="ORF">SZ25_00260</name>
</gene>
<feature type="transmembrane region" description="Helical" evidence="9">
    <location>
        <begin position="109"/>
        <end position="133"/>
    </location>
</feature>
<dbReference type="InterPro" id="IPR005829">
    <property type="entry name" value="Sugar_transporter_CS"/>
</dbReference>
<dbReference type="AlphaFoldDB" id="A0A0F5MPD1"/>
<name>A0A0F5MPD1_9RICK</name>
<evidence type="ECO:0000313" key="12">
    <source>
        <dbReference type="Proteomes" id="UP000033358"/>
    </source>
</evidence>
<dbReference type="InterPro" id="IPR036259">
    <property type="entry name" value="MFS_trans_sf"/>
</dbReference>
<comment type="caution">
    <text evidence="11">The sequence shown here is derived from an EMBL/GenBank/DDBJ whole genome shotgun (WGS) entry which is preliminary data.</text>
</comment>
<sequence length="418" mass="45988">MKASIKSTIASLVGNILEWYEYTLYAYFASVISALFFPSEDLSIRMIMTFATFAVGLAARPIGGIIFGYIGDKYSRKKMLTVTMLLMSVPTFCIGMLPTYAQIGIFAPIMLITLRIIQGIALGGEFGASCVYLYESAPEEKRGLFGTLALTGVGTGLVLSSCTIFIIESIFSKEEIFAYAWRIPFFISVIGAIIGLYMRKSLIETTDFTKAKEVNLLTDNPFKIMFKDHKKTLAKLFAIFLTTQISFFVVFIFGKSMMIEFLNFAPDIAGKFNLLTVVSYTLSTIVFGYLSDKINKKYIILFGLVGLAIASYPFIMSLKSANSSFILIMSLIMGAFIGATEGTLNPLVAESFPTQIRATSVAFCWNFTSVAFGSISPIIAMLLIKNTGEINSIAYYLMGVCFVSISGVLFGFMRKGNC</sequence>
<dbReference type="EMBL" id="JYHA01000035">
    <property type="protein sequence ID" value="KKB96645.1"/>
    <property type="molecule type" value="Genomic_DNA"/>
</dbReference>
<keyword evidence="7 9" id="KW-1133">Transmembrane helix</keyword>
<evidence type="ECO:0000313" key="11">
    <source>
        <dbReference type="EMBL" id="KKB96645.1"/>
    </source>
</evidence>
<feature type="transmembrane region" description="Helical" evidence="9">
    <location>
        <begin position="361"/>
        <end position="381"/>
    </location>
</feature>
<comment type="subcellular location">
    <subcellularLocation>
        <location evidence="1">Cell inner membrane</location>
        <topology evidence="1">Multi-pass membrane protein</topology>
    </subcellularLocation>
</comment>
<feature type="transmembrane region" description="Helical" evidence="9">
    <location>
        <begin position="393"/>
        <end position="413"/>
    </location>
</feature>
<reference evidence="11 12" key="1">
    <citation type="submission" date="2015-02" db="EMBL/GenBank/DDBJ databases">
        <title>Single cell genomics of a rare environmental alphaproteobacterium provides unique insights into Rickettsiaceae evolution.</title>
        <authorList>
            <person name="Martijn J."/>
            <person name="Schulz F."/>
            <person name="Zaremba-Niedzwiedzka K."/>
            <person name="Viklund J."/>
            <person name="Stepanauskas R."/>
            <person name="Andersson S.G.E."/>
            <person name="Horn M."/>
            <person name="Guy L."/>
            <person name="Ettema T.J.G."/>
        </authorList>
    </citation>
    <scope>NUCLEOTIDE SEQUENCE [LARGE SCALE GENOMIC DNA]</scope>
    <source>
        <strain evidence="11 12">SCGC AAA041-L04</strain>
    </source>
</reference>
<feature type="domain" description="Major facilitator superfamily (MFS) profile" evidence="10">
    <location>
        <begin position="7"/>
        <end position="417"/>
    </location>
</feature>
<dbReference type="NCBIfam" id="TIGR01167">
    <property type="entry name" value="LPXTG_anchor"/>
    <property type="match status" value="1"/>
</dbReference>
<keyword evidence="3" id="KW-0813">Transport</keyword>
<feature type="transmembrane region" description="Helical" evidence="9">
    <location>
        <begin position="179"/>
        <end position="198"/>
    </location>
</feature>
<evidence type="ECO:0000259" key="10">
    <source>
        <dbReference type="PROSITE" id="PS50850"/>
    </source>
</evidence>
<evidence type="ECO:0000256" key="5">
    <source>
        <dbReference type="ARBA" id="ARBA00022692"/>
    </source>
</evidence>
<dbReference type="InterPro" id="IPR051084">
    <property type="entry name" value="H+-coupled_symporters"/>
</dbReference>
<evidence type="ECO:0000256" key="1">
    <source>
        <dbReference type="ARBA" id="ARBA00004429"/>
    </source>
</evidence>
<feature type="transmembrane region" description="Helical" evidence="9">
    <location>
        <begin position="82"/>
        <end position="103"/>
    </location>
</feature>
<protein>
    <submittedName>
        <fullName evidence="11">Proline/betaine transporter</fullName>
    </submittedName>
</protein>
<dbReference type="Gene3D" id="1.20.1250.20">
    <property type="entry name" value="MFS general substrate transporter like domains"/>
    <property type="match status" value="1"/>
</dbReference>
<keyword evidence="4" id="KW-1003">Cell membrane</keyword>
<feature type="transmembrane region" description="Helical" evidence="9">
    <location>
        <begin position="274"/>
        <end position="291"/>
    </location>
</feature>
<dbReference type="FunFam" id="1.20.1250.20:FF:000001">
    <property type="entry name" value="Dicarboxylate MFS transporter"/>
    <property type="match status" value="1"/>
</dbReference>
<feature type="transmembrane region" description="Helical" evidence="9">
    <location>
        <begin position="44"/>
        <end position="70"/>
    </location>
</feature>
<dbReference type="GO" id="GO:0005886">
    <property type="term" value="C:plasma membrane"/>
    <property type="evidence" value="ECO:0007669"/>
    <property type="project" value="UniProtKB-SubCell"/>
</dbReference>
<dbReference type="PROSITE" id="PS00217">
    <property type="entry name" value="SUGAR_TRANSPORT_2"/>
    <property type="match status" value="1"/>
</dbReference>
<accession>A0A0F5MPD1</accession>
<evidence type="ECO:0000256" key="6">
    <source>
        <dbReference type="ARBA" id="ARBA00022847"/>
    </source>
</evidence>
<evidence type="ECO:0000256" key="4">
    <source>
        <dbReference type="ARBA" id="ARBA00022475"/>
    </source>
</evidence>
<organism evidence="11 12">
    <name type="scientific">Candidatus Arcanibacter lacustris</name>
    <dbReference type="NCBI Taxonomy" id="1607817"/>
    <lineage>
        <taxon>Bacteria</taxon>
        <taxon>Pseudomonadati</taxon>
        <taxon>Pseudomonadota</taxon>
        <taxon>Alphaproteobacteria</taxon>
        <taxon>Rickettsiales</taxon>
        <taxon>Candidatus Arcanibacter</taxon>
    </lineage>
</organism>
<dbReference type="PANTHER" id="PTHR43528">
    <property type="entry name" value="ALPHA-KETOGLUTARATE PERMEASE"/>
    <property type="match status" value="1"/>
</dbReference>
<evidence type="ECO:0000256" key="3">
    <source>
        <dbReference type="ARBA" id="ARBA00022448"/>
    </source>
</evidence>
<evidence type="ECO:0000256" key="7">
    <source>
        <dbReference type="ARBA" id="ARBA00022989"/>
    </source>
</evidence>
<evidence type="ECO:0000256" key="8">
    <source>
        <dbReference type="ARBA" id="ARBA00023136"/>
    </source>
</evidence>
<feature type="transmembrane region" description="Helical" evidence="9">
    <location>
        <begin position="145"/>
        <end position="167"/>
    </location>
</feature>
<dbReference type="PROSITE" id="PS50850">
    <property type="entry name" value="MFS"/>
    <property type="match status" value="1"/>
</dbReference>
<feature type="transmembrane region" description="Helical" evidence="9">
    <location>
        <begin position="20"/>
        <end position="38"/>
    </location>
</feature>
<keyword evidence="6" id="KW-0769">Symport</keyword>
<dbReference type="SUPFAM" id="SSF103473">
    <property type="entry name" value="MFS general substrate transporter"/>
    <property type="match status" value="1"/>
</dbReference>
<feature type="transmembrane region" description="Helical" evidence="9">
    <location>
        <begin position="233"/>
        <end position="254"/>
    </location>
</feature>
<dbReference type="Pfam" id="PF07690">
    <property type="entry name" value="MFS_1"/>
    <property type="match status" value="1"/>
</dbReference>
<feature type="transmembrane region" description="Helical" evidence="9">
    <location>
        <begin position="298"/>
        <end position="315"/>
    </location>
</feature>
<comment type="similarity">
    <text evidence="2">Belongs to the major facilitator superfamily. Metabolite:H+ Symporter (MHS) family (TC 2.A.1.6) family.</text>
</comment>